<dbReference type="Pfam" id="PF00149">
    <property type="entry name" value="Metallophos"/>
    <property type="match status" value="1"/>
</dbReference>
<keyword evidence="11" id="KW-0464">Manganese</keyword>
<evidence type="ECO:0000256" key="12">
    <source>
        <dbReference type="ARBA" id="ARBA00023242"/>
    </source>
</evidence>
<evidence type="ECO:0000256" key="2">
    <source>
        <dbReference type="ARBA" id="ARBA00001947"/>
    </source>
</evidence>
<dbReference type="GO" id="GO:0008419">
    <property type="term" value="F:RNA lariat debranching enzyme activity"/>
    <property type="evidence" value="ECO:0007669"/>
    <property type="project" value="UniProtKB-ARBA"/>
</dbReference>
<name>A0A1I7VMU8_LOALO</name>
<keyword evidence="14" id="KW-1185">Reference proteome</keyword>
<reference evidence="14" key="1">
    <citation type="submission" date="2012-04" db="EMBL/GenBank/DDBJ databases">
        <title>The Genome Sequence of Loa loa.</title>
        <authorList>
            <consortium name="The Broad Institute Genome Sequencing Platform"/>
            <consortium name="Broad Institute Genome Sequencing Center for Infectious Disease"/>
            <person name="Nutman T.B."/>
            <person name="Fink D.L."/>
            <person name="Russ C."/>
            <person name="Young S."/>
            <person name="Zeng Q."/>
            <person name="Gargeya S."/>
            <person name="Alvarado L."/>
            <person name="Berlin A."/>
            <person name="Chapman S.B."/>
            <person name="Chen Z."/>
            <person name="Freedman E."/>
            <person name="Gellesch M."/>
            <person name="Goldberg J."/>
            <person name="Griggs A."/>
            <person name="Gujja S."/>
            <person name="Heilman E.R."/>
            <person name="Heiman D."/>
            <person name="Howarth C."/>
            <person name="Mehta T."/>
            <person name="Neiman D."/>
            <person name="Pearson M."/>
            <person name="Roberts A."/>
            <person name="Saif S."/>
            <person name="Shea T."/>
            <person name="Shenoy N."/>
            <person name="Sisk P."/>
            <person name="Stolte C."/>
            <person name="Sykes S."/>
            <person name="White J."/>
            <person name="Yandava C."/>
            <person name="Haas B."/>
            <person name="Henn M.R."/>
            <person name="Nusbaum C."/>
            <person name="Birren B."/>
        </authorList>
    </citation>
    <scope>NUCLEOTIDE SEQUENCE [LARGE SCALE GENOMIC DNA]</scope>
</reference>
<evidence type="ECO:0000256" key="4">
    <source>
        <dbReference type="ARBA" id="ARBA00004123"/>
    </source>
</evidence>
<dbReference type="AlphaFoldDB" id="A0A1I7VMU8"/>
<organism evidence="14 15">
    <name type="scientific">Loa loa</name>
    <name type="common">Eye worm</name>
    <name type="synonym">Filaria loa</name>
    <dbReference type="NCBI Taxonomy" id="7209"/>
    <lineage>
        <taxon>Eukaryota</taxon>
        <taxon>Metazoa</taxon>
        <taxon>Ecdysozoa</taxon>
        <taxon>Nematoda</taxon>
        <taxon>Chromadorea</taxon>
        <taxon>Rhabditida</taxon>
        <taxon>Spirurina</taxon>
        <taxon>Spiruromorpha</taxon>
        <taxon>Filarioidea</taxon>
        <taxon>Onchocercidae</taxon>
        <taxon>Loa</taxon>
    </lineage>
</organism>
<evidence type="ECO:0000259" key="13">
    <source>
        <dbReference type="SMART" id="SM01124"/>
    </source>
</evidence>
<evidence type="ECO:0000256" key="10">
    <source>
        <dbReference type="ARBA" id="ARBA00023004"/>
    </source>
</evidence>
<dbReference type="GO" id="GO:0046872">
    <property type="term" value="F:metal ion binding"/>
    <property type="evidence" value="ECO:0007669"/>
    <property type="project" value="UniProtKB-KW"/>
</dbReference>
<dbReference type="GO" id="GO:0005634">
    <property type="term" value="C:nucleus"/>
    <property type="evidence" value="ECO:0007669"/>
    <property type="project" value="UniProtKB-SubCell"/>
</dbReference>
<dbReference type="Proteomes" id="UP000095285">
    <property type="component" value="Unassembled WGS sequence"/>
</dbReference>
<dbReference type="WBParaSite" id="EN70_4318">
    <property type="protein sequence ID" value="EN70_4318"/>
    <property type="gene ID" value="EN70_4318"/>
</dbReference>
<keyword evidence="6" id="KW-0507">mRNA processing</keyword>
<evidence type="ECO:0000256" key="1">
    <source>
        <dbReference type="ARBA" id="ARBA00001936"/>
    </source>
</evidence>
<evidence type="ECO:0000256" key="8">
    <source>
        <dbReference type="ARBA" id="ARBA00022801"/>
    </source>
</evidence>
<comment type="cofactor">
    <cofactor evidence="3">
        <name>Fe(2+)</name>
        <dbReference type="ChEBI" id="CHEBI:29033"/>
    </cofactor>
</comment>
<dbReference type="SMART" id="SM01124">
    <property type="entry name" value="DBR1"/>
    <property type="match status" value="1"/>
</dbReference>
<comment type="cofactor">
    <cofactor evidence="2">
        <name>Zn(2+)</name>
        <dbReference type="ChEBI" id="CHEBI:29105"/>
    </cofactor>
</comment>
<evidence type="ECO:0000256" key="7">
    <source>
        <dbReference type="ARBA" id="ARBA00022723"/>
    </source>
</evidence>
<reference evidence="15" key="2">
    <citation type="submission" date="2016-11" db="UniProtKB">
        <authorList>
            <consortium name="WormBaseParasite"/>
        </authorList>
    </citation>
    <scope>IDENTIFICATION</scope>
</reference>
<feature type="domain" description="Lariat debranching enzyme C-terminal" evidence="13">
    <location>
        <begin position="345"/>
        <end position="503"/>
    </location>
</feature>
<keyword evidence="10" id="KW-0408">Iron</keyword>
<dbReference type="PANTHER" id="PTHR12849:SF0">
    <property type="entry name" value="LARIAT DEBRANCHING ENZYME"/>
    <property type="match status" value="1"/>
</dbReference>
<evidence type="ECO:0000313" key="14">
    <source>
        <dbReference type="Proteomes" id="UP000095285"/>
    </source>
</evidence>
<protein>
    <submittedName>
        <fullName evidence="15">DBR1 domain-containing protein</fullName>
    </submittedName>
</protein>
<dbReference type="PANTHER" id="PTHR12849">
    <property type="entry name" value="RNA LARIAT DEBRANCHING ENZYME"/>
    <property type="match status" value="1"/>
</dbReference>
<comment type="similarity">
    <text evidence="5">Belongs to the lariat debranching enzyme family.</text>
</comment>
<dbReference type="GO" id="GO:0000398">
    <property type="term" value="P:mRNA splicing, via spliceosome"/>
    <property type="evidence" value="ECO:0007669"/>
    <property type="project" value="TreeGrafter"/>
</dbReference>
<dbReference type="InterPro" id="IPR041816">
    <property type="entry name" value="Dbr1_N"/>
</dbReference>
<evidence type="ECO:0000256" key="6">
    <source>
        <dbReference type="ARBA" id="ARBA00022664"/>
    </source>
</evidence>
<dbReference type="InterPro" id="IPR029052">
    <property type="entry name" value="Metallo-depent_PP-like"/>
</dbReference>
<keyword evidence="7" id="KW-0479">Metal-binding</keyword>
<sequence>MNRTSSSQSDPFEWFRGWLCHPNRIRHQVWCSDRDVYALAEIILLLSERVIMNDSTRNKCKSEQNDISALFEEQPSTSASSTVTESTKRQKLSRKVHIAVAGCSHGEMDKIYATVAEIERREGYKFDLLISCGDYEAIRNYGDLKHMHAPEKYRHLQSFHRYYSGELVKFNFIILEAPVLTIFVGGNHEASGYLQELPYGGWVAPKIFYLGHASVVQFAGLRIAGLSGIYNKNDYNTGHWERPPFIDYGAVVSAYHVRSVDVFRLKQLKPRNPNEPPIDIMVTHDWPAGITDYGDVKQLLRLKPYFEEDLKKNAIGNPATMTLLHVLKPRYWLAAHMHCLFAALVPHPNKNDRENDFEPTRFLSLDKPLPRRHFLQALEFDVDQNVSLNLSYDPTWLAILRATNALTSVDKNVQKQEEIVVDVQNIYMPSQHTCNERWDFRPTEEELTKVDEIYGGDFTVPMNFKMTARPHRVDETNDSSQELYYRNPQSTEFCAKLGIKDLNEMLCSLSMDGLGIPYYINKNNDSEVVLKSRTLEKKEDFDDKSDFIIDRNPLPKSLLLEDFKTPAVTNNDEFDKHPSSTVNGCEKRSHYGVDEGLQLSGSKILRRHLIIDINEDKSTQGTSHHSC</sequence>
<comment type="cofactor">
    <cofactor evidence="1">
        <name>Mn(2+)</name>
        <dbReference type="ChEBI" id="CHEBI:29035"/>
    </cofactor>
</comment>
<comment type="subcellular location">
    <subcellularLocation>
        <location evidence="4">Nucleus</location>
    </subcellularLocation>
</comment>
<accession>A0A1I7VMU8</accession>
<dbReference type="SUPFAM" id="SSF56300">
    <property type="entry name" value="Metallo-dependent phosphatases"/>
    <property type="match status" value="1"/>
</dbReference>
<dbReference type="STRING" id="7209.A0A1I7VMU8"/>
<keyword evidence="8" id="KW-0378">Hydrolase</keyword>
<proteinExistence type="inferred from homology"/>
<dbReference type="InterPro" id="IPR007708">
    <property type="entry name" value="DBR1_C"/>
</dbReference>
<evidence type="ECO:0000256" key="3">
    <source>
        <dbReference type="ARBA" id="ARBA00001954"/>
    </source>
</evidence>
<dbReference type="InterPro" id="IPR004843">
    <property type="entry name" value="Calcineurin-like_PHP"/>
</dbReference>
<evidence type="ECO:0000256" key="11">
    <source>
        <dbReference type="ARBA" id="ARBA00023211"/>
    </source>
</evidence>
<keyword evidence="12" id="KW-0539">Nucleus</keyword>
<evidence type="ECO:0000256" key="5">
    <source>
        <dbReference type="ARBA" id="ARBA00006045"/>
    </source>
</evidence>
<dbReference type="Pfam" id="PF05011">
    <property type="entry name" value="DBR1"/>
    <property type="match status" value="1"/>
</dbReference>
<keyword evidence="9" id="KW-0862">Zinc</keyword>
<dbReference type="eggNOG" id="KOG2863">
    <property type="taxonomic scope" value="Eukaryota"/>
</dbReference>
<evidence type="ECO:0000256" key="9">
    <source>
        <dbReference type="ARBA" id="ARBA00022833"/>
    </source>
</evidence>
<evidence type="ECO:0000313" key="15">
    <source>
        <dbReference type="WBParaSite" id="EN70_4318"/>
    </source>
</evidence>
<dbReference type="CDD" id="cd00844">
    <property type="entry name" value="MPP_Dbr1_N"/>
    <property type="match status" value="1"/>
</dbReference>